<evidence type="ECO:0000256" key="3">
    <source>
        <dbReference type="ARBA" id="ARBA00012438"/>
    </source>
</evidence>
<protein>
    <recommendedName>
        <fullName evidence="3">histidine kinase</fullName>
        <ecNumber evidence="3">2.7.13.3</ecNumber>
    </recommendedName>
</protein>
<name>A0A8J7IXF5_9BACT</name>
<dbReference type="InterPro" id="IPR029151">
    <property type="entry name" value="Sensor-like_sf"/>
</dbReference>
<dbReference type="CDD" id="cd12915">
    <property type="entry name" value="PDC2_DGC_like"/>
    <property type="match status" value="1"/>
</dbReference>
<evidence type="ECO:0000256" key="13">
    <source>
        <dbReference type="SAM" id="MobiDB-lite"/>
    </source>
</evidence>
<feature type="domain" description="Histidine kinase" evidence="15">
    <location>
        <begin position="406"/>
        <end position="601"/>
    </location>
</feature>
<feature type="region of interest" description="Disordered" evidence="13">
    <location>
        <begin position="588"/>
        <end position="614"/>
    </location>
</feature>
<comment type="subcellular location">
    <subcellularLocation>
        <location evidence="2">Cell membrane</location>
        <topology evidence="2">Multi-pass membrane protein</topology>
    </subcellularLocation>
</comment>
<dbReference type="CDD" id="cd18773">
    <property type="entry name" value="PDC1_HK_sensor"/>
    <property type="match status" value="1"/>
</dbReference>
<feature type="coiled-coil region" evidence="12">
    <location>
        <begin position="361"/>
        <end position="395"/>
    </location>
</feature>
<keyword evidence="18" id="KW-1185">Reference proteome</keyword>
<accession>A0A8J7IXF5</accession>
<dbReference type="Gene3D" id="3.30.450.20">
    <property type="entry name" value="PAS domain"/>
    <property type="match status" value="2"/>
</dbReference>
<keyword evidence="4" id="KW-1003">Cell membrane</keyword>
<dbReference type="InterPro" id="IPR050482">
    <property type="entry name" value="Sensor_HK_TwoCompSys"/>
</dbReference>
<comment type="caution">
    <text evidence="17">The sequence shown here is derived from an EMBL/GenBank/DDBJ whole genome shotgun (WGS) entry which is preliminary data.</text>
</comment>
<dbReference type="SUPFAM" id="SSF103190">
    <property type="entry name" value="Sensory domain-like"/>
    <property type="match status" value="1"/>
</dbReference>
<evidence type="ECO:0000256" key="9">
    <source>
        <dbReference type="ARBA" id="ARBA00022989"/>
    </source>
</evidence>
<dbReference type="Pfam" id="PF07730">
    <property type="entry name" value="HisKA_3"/>
    <property type="match status" value="1"/>
</dbReference>
<keyword evidence="8" id="KW-0418">Kinase</keyword>
<keyword evidence="7 14" id="KW-0812">Transmembrane</keyword>
<dbReference type="InterPro" id="IPR036890">
    <property type="entry name" value="HATPase_C_sf"/>
</dbReference>
<keyword evidence="12" id="KW-0175">Coiled coil</keyword>
<sequence length="614" mass="67102">MLKRYCPKFIALPIRLQLLALIVLLMLPLSALIVRSAIEARQTAIEVALESIRDVAEGIVGEKQQLAAASQQLASAISQLPGVQRRDPASVQPVLQRILRINSQYANLAIADRSGRYWVSAHPMAAPSFVGDRRFFVNAARTRQFSSGEYAVCRILKRPTIGFGYPLLDDRGRFEGVIVIVVDLDRFRHIPRRVSLPKGAGVTLVDHQGIILARSVDNERYRGRSLPPELFQRIKESPDGSSLRSVGADGVERFAYHRKVTLEGENAPYLYIRAGIPVDAVLGQWQREFARFAGVLAVVVGAGFALAWLIGKRSLVDPISSLETAAREVAKGNLRIRVADGISGGELGSLARAFDTMAAQVAEREEGMAAARDALEKKERELLASRDMLQEWSHRLETAREAERRHIAREFHDVMGQALTALKLDISWLVQRLAHSPESARRAGEMMALTDTLLEKVQSLVAELSPPLLEMGLAEAIEWHAKGVERRSGISCLMMLDETTSRSLTRQEQTVAFRIFQEAITNVVRHSGASEVSISLCSTASAVVLEVADNGCGITEAALAAPTAFGLLGMRERAGICRGTLSVTGTPGQGTVVRLQVPSDGNKGADDEEDSGRR</sequence>
<keyword evidence="11 14" id="KW-0472">Membrane</keyword>
<dbReference type="InterPro" id="IPR003660">
    <property type="entry name" value="HAMP_dom"/>
</dbReference>
<dbReference type="SMART" id="SM00304">
    <property type="entry name" value="HAMP"/>
    <property type="match status" value="1"/>
</dbReference>
<feature type="domain" description="HAMP" evidence="16">
    <location>
        <begin position="313"/>
        <end position="366"/>
    </location>
</feature>
<dbReference type="PANTHER" id="PTHR24421">
    <property type="entry name" value="NITRATE/NITRITE SENSOR PROTEIN NARX-RELATED"/>
    <property type="match status" value="1"/>
</dbReference>
<dbReference type="GO" id="GO:0005886">
    <property type="term" value="C:plasma membrane"/>
    <property type="evidence" value="ECO:0007669"/>
    <property type="project" value="UniProtKB-SubCell"/>
</dbReference>
<dbReference type="GO" id="GO:0046983">
    <property type="term" value="F:protein dimerization activity"/>
    <property type="evidence" value="ECO:0007669"/>
    <property type="project" value="InterPro"/>
</dbReference>
<dbReference type="InterPro" id="IPR003594">
    <property type="entry name" value="HATPase_dom"/>
</dbReference>
<proteinExistence type="predicted"/>
<dbReference type="Proteomes" id="UP000636888">
    <property type="component" value="Unassembled WGS sequence"/>
</dbReference>
<dbReference type="Pfam" id="PF02518">
    <property type="entry name" value="HATPase_c"/>
    <property type="match status" value="1"/>
</dbReference>
<dbReference type="AlphaFoldDB" id="A0A8J7IXF5"/>
<dbReference type="SMART" id="SM00387">
    <property type="entry name" value="HATPase_c"/>
    <property type="match status" value="1"/>
</dbReference>
<dbReference type="InterPro" id="IPR005467">
    <property type="entry name" value="His_kinase_dom"/>
</dbReference>
<evidence type="ECO:0000256" key="14">
    <source>
        <dbReference type="SAM" id="Phobius"/>
    </source>
</evidence>
<reference evidence="17" key="1">
    <citation type="submission" date="2020-12" db="EMBL/GenBank/DDBJ databases">
        <title>Geomonas sp. Red875, isolated from river sediment.</title>
        <authorList>
            <person name="Xu Z."/>
            <person name="Zhang Z."/>
            <person name="Masuda Y."/>
            <person name="Itoh H."/>
            <person name="Senoo K."/>
        </authorList>
    </citation>
    <scope>NUCLEOTIDE SEQUENCE</scope>
    <source>
        <strain evidence="17">Red875</strain>
    </source>
</reference>
<dbReference type="PROSITE" id="PS50109">
    <property type="entry name" value="HIS_KIN"/>
    <property type="match status" value="1"/>
</dbReference>
<evidence type="ECO:0000259" key="15">
    <source>
        <dbReference type="PROSITE" id="PS50109"/>
    </source>
</evidence>
<dbReference type="PANTHER" id="PTHR24421:SF59">
    <property type="entry name" value="OXYGEN SENSOR HISTIDINE KINASE NREB"/>
    <property type="match status" value="1"/>
</dbReference>
<dbReference type="GO" id="GO:0000155">
    <property type="term" value="F:phosphorelay sensor kinase activity"/>
    <property type="evidence" value="ECO:0007669"/>
    <property type="project" value="InterPro"/>
</dbReference>
<evidence type="ECO:0000313" key="18">
    <source>
        <dbReference type="Proteomes" id="UP000636888"/>
    </source>
</evidence>
<evidence type="ECO:0000256" key="8">
    <source>
        <dbReference type="ARBA" id="ARBA00022777"/>
    </source>
</evidence>
<dbReference type="Gene3D" id="1.20.5.1930">
    <property type="match status" value="1"/>
</dbReference>
<dbReference type="Gene3D" id="3.30.565.10">
    <property type="entry name" value="Histidine kinase-like ATPase, C-terminal domain"/>
    <property type="match status" value="1"/>
</dbReference>
<dbReference type="Pfam" id="PF02743">
    <property type="entry name" value="dCache_1"/>
    <property type="match status" value="1"/>
</dbReference>
<evidence type="ECO:0000256" key="2">
    <source>
        <dbReference type="ARBA" id="ARBA00004651"/>
    </source>
</evidence>
<dbReference type="SUPFAM" id="SSF55874">
    <property type="entry name" value="ATPase domain of HSP90 chaperone/DNA topoisomerase II/histidine kinase"/>
    <property type="match status" value="1"/>
</dbReference>
<keyword evidence="9 14" id="KW-1133">Transmembrane helix</keyword>
<dbReference type="SUPFAM" id="SSF158472">
    <property type="entry name" value="HAMP domain-like"/>
    <property type="match status" value="1"/>
</dbReference>
<keyword evidence="10" id="KW-0902">Two-component regulatory system</keyword>
<keyword evidence="5" id="KW-0597">Phosphoprotein</keyword>
<evidence type="ECO:0000256" key="4">
    <source>
        <dbReference type="ARBA" id="ARBA00022475"/>
    </source>
</evidence>
<dbReference type="Pfam" id="PF00672">
    <property type="entry name" value="HAMP"/>
    <property type="match status" value="1"/>
</dbReference>
<comment type="catalytic activity">
    <reaction evidence="1">
        <text>ATP + protein L-histidine = ADP + protein N-phospho-L-histidine.</text>
        <dbReference type="EC" id="2.7.13.3"/>
    </reaction>
</comment>
<dbReference type="InterPro" id="IPR011712">
    <property type="entry name" value="Sig_transdc_His_kin_sub3_dim/P"/>
</dbReference>
<dbReference type="EMBL" id="JAEMHM010000005">
    <property type="protein sequence ID" value="MBJ6724562.1"/>
    <property type="molecule type" value="Genomic_DNA"/>
</dbReference>
<evidence type="ECO:0000256" key="10">
    <source>
        <dbReference type="ARBA" id="ARBA00023012"/>
    </source>
</evidence>
<dbReference type="PROSITE" id="PS50885">
    <property type="entry name" value="HAMP"/>
    <property type="match status" value="1"/>
</dbReference>
<dbReference type="Gene3D" id="6.10.340.10">
    <property type="match status" value="1"/>
</dbReference>
<evidence type="ECO:0000256" key="6">
    <source>
        <dbReference type="ARBA" id="ARBA00022679"/>
    </source>
</evidence>
<feature type="transmembrane region" description="Helical" evidence="14">
    <location>
        <begin position="289"/>
        <end position="310"/>
    </location>
</feature>
<dbReference type="RefSeq" id="WP_199383402.1">
    <property type="nucleotide sequence ID" value="NZ_JAEMHM010000005.1"/>
</dbReference>
<evidence type="ECO:0000313" key="17">
    <source>
        <dbReference type="EMBL" id="MBJ6724562.1"/>
    </source>
</evidence>
<evidence type="ECO:0000256" key="12">
    <source>
        <dbReference type="SAM" id="Coils"/>
    </source>
</evidence>
<evidence type="ECO:0000259" key="16">
    <source>
        <dbReference type="PROSITE" id="PS50885"/>
    </source>
</evidence>
<evidence type="ECO:0000256" key="11">
    <source>
        <dbReference type="ARBA" id="ARBA00023136"/>
    </source>
</evidence>
<dbReference type="InterPro" id="IPR033479">
    <property type="entry name" value="dCache_1"/>
</dbReference>
<keyword evidence="6" id="KW-0808">Transferase</keyword>
<gene>
    <name evidence="17" type="ORF">JFN93_07580</name>
</gene>
<dbReference type="CDD" id="cd06225">
    <property type="entry name" value="HAMP"/>
    <property type="match status" value="1"/>
</dbReference>
<evidence type="ECO:0000256" key="1">
    <source>
        <dbReference type="ARBA" id="ARBA00000085"/>
    </source>
</evidence>
<dbReference type="CDD" id="cd16917">
    <property type="entry name" value="HATPase_UhpB-NarQ-NarX-like"/>
    <property type="match status" value="1"/>
</dbReference>
<evidence type="ECO:0000256" key="7">
    <source>
        <dbReference type="ARBA" id="ARBA00022692"/>
    </source>
</evidence>
<evidence type="ECO:0000256" key="5">
    <source>
        <dbReference type="ARBA" id="ARBA00022553"/>
    </source>
</evidence>
<organism evidence="17 18">
    <name type="scientific">Geomesophilobacter sediminis</name>
    <dbReference type="NCBI Taxonomy" id="2798584"/>
    <lineage>
        <taxon>Bacteria</taxon>
        <taxon>Pseudomonadati</taxon>
        <taxon>Thermodesulfobacteriota</taxon>
        <taxon>Desulfuromonadia</taxon>
        <taxon>Geobacterales</taxon>
        <taxon>Geobacteraceae</taxon>
        <taxon>Geomesophilobacter</taxon>
    </lineage>
</organism>
<dbReference type="EC" id="2.7.13.3" evidence="3"/>